<dbReference type="InterPro" id="IPR049250">
    <property type="entry name" value="DUF6883"/>
</dbReference>
<evidence type="ECO:0000313" key="2">
    <source>
        <dbReference type="EMBL" id="MBI4595024.1"/>
    </source>
</evidence>
<reference evidence="2" key="1">
    <citation type="submission" date="2020-07" db="EMBL/GenBank/DDBJ databases">
        <title>Huge and variable diversity of episymbiotic CPR bacteria and DPANN archaea in groundwater ecosystems.</title>
        <authorList>
            <person name="He C.Y."/>
            <person name="Keren R."/>
            <person name="Whittaker M."/>
            <person name="Farag I.F."/>
            <person name="Doudna J."/>
            <person name="Cate J.H.D."/>
            <person name="Banfield J.F."/>
        </authorList>
    </citation>
    <scope>NUCLEOTIDE SEQUENCE</scope>
    <source>
        <strain evidence="2">NC_groundwater_1482_Ag_S-0.65um_47_24</strain>
    </source>
</reference>
<gene>
    <name evidence="2" type="ORF">HY730_01430</name>
</gene>
<accession>A0A933GLL5</accession>
<comment type="caution">
    <text evidence="2">The sequence shown here is derived from an EMBL/GenBank/DDBJ whole genome shotgun (WGS) entry which is preliminary data.</text>
</comment>
<dbReference type="Proteomes" id="UP000772181">
    <property type="component" value="Unassembled WGS sequence"/>
</dbReference>
<feature type="domain" description="DUF6883" evidence="1">
    <location>
        <begin position="2"/>
        <end position="112"/>
    </location>
</feature>
<proteinExistence type="predicted"/>
<name>A0A933GLL5_UNCTE</name>
<organism evidence="2 3">
    <name type="scientific">Tectimicrobiota bacterium</name>
    <dbReference type="NCBI Taxonomy" id="2528274"/>
    <lineage>
        <taxon>Bacteria</taxon>
        <taxon>Pseudomonadati</taxon>
        <taxon>Nitrospinota/Tectimicrobiota group</taxon>
        <taxon>Candidatus Tectimicrobiota</taxon>
    </lineage>
</organism>
<evidence type="ECO:0000259" key="1">
    <source>
        <dbReference type="Pfam" id="PF21814"/>
    </source>
</evidence>
<evidence type="ECO:0000313" key="3">
    <source>
        <dbReference type="Proteomes" id="UP000772181"/>
    </source>
</evidence>
<dbReference type="EMBL" id="JACQWF010000068">
    <property type="protein sequence ID" value="MBI4595024.1"/>
    <property type="molecule type" value="Genomic_DNA"/>
</dbReference>
<sequence length="113" mass="13121">MKLRDIVSRVIIDHRKLTEYALSLESPWGRHKAVIFEQALGFTRDNYAELLEQIEEKALDAAATFHGEDEFGQRYTVDVTVRGMEGRQAVVRTGWFVPHETDEARLVTLYVRR</sequence>
<protein>
    <recommendedName>
        <fullName evidence="1">DUF6883 domain-containing protein</fullName>
    </recommendedName>
</protein>
<dbReference type="Pfam" id="PF21814">
    <property type="entry name" value="DUF6883"/>
    <property type="match status" value="1"/>
</dbReference>
<dbReference type="AlphaFoldDB" id="A0A933GLL5"/>